<evidence type="ECO:0000313" key="4">
    <source>
        <dbReference type="Proteomes" id="UP000653056"/>
    </source>
</evidence>
<sequence length="349" mass="38709">MRYRKFGNTGLFVSELCLGTMTFGGEGELWSQIGDLQQSDAEKLISRALDAGINFIDTADVYSEGLSESITGQALKNLKVPRDDIVVATKVFGETGSRGVNTRGNSRYHIMNGVKASLQRLQLDHIDLYQIHGFDPATPIEETVRALDNLVQQGHVRYVGVSNWAAWQIMKALGIAERHGLARFESLQAYYTLAGRDLEREIIPMLQSENLGLMVWSPLAGGLLSGKYGRETQAEEGSRRTTFDFPPVELGRAYDCIDVMRRIAEVKGVSVAQIALAWLLHQPAVASVIVGAKRVDQLDDNIAATQVELSDAELAELEAVSALPPEYPGWMFERQGEYRREQLAQSRKH</sequence>
<dbReference type="InterPro" id="IPR036812">
    <property type="entry name" value="NAD(P)_OxRdtase_dom_sf"/>
</dbReference>
<keyword evidence="1" id="KW-0560">Oxidoreductase</keyword>
<evidence type="ECO:0000259" key="2">
    <source>
        <dbReference type="Pfam" id="PF00248"/>
    </source>
</evidence>
<dbReference type="Gene3D" id="3.20.20.100">
    <property type="entry name" value="NADP-dependent oxidoreductase domain"/>
    <property type="match status" value="1"/>
</dbReference>
<dbReference type="Pfam" id="PF00248">
    <property type="entry name" value="Aldo_ket_red"/>
    <property type="match status" value="1"/>
</dbReference>
<accession>A0ABQ2YMF0</accession>
<keyword evidence="4" id="KW-1185">Reference proteome</keyword>
<evidence type="ECO:0000256" key="1">
    <source>
        <dbReference type="ARBA" id="ARBA00023002"/>
    </source>
</evidence>
<dbReference type="PANTHER" id="PTHR43364">
    <property type="entry name" value="NADH-SPECIFIC METHYLGLYOXAL REDUCTASE-RELATED"/>
    <property type="match status" value="1"/>
</dbReference>
<reference evidence="4" key="1">
    <citation type="journal article" date="2019" name="Int. J. Syst. Evol. Microbiol.">
        <title>The Global Catalogue of Microorganisms (GCM) 10K type strain sequencing project: providing services to taxonomists for standard genome sequencing and annotation.</title>
        <authorList>
            <consortium name="The Broad Institute Genomics Platform"/>
            <consortium name="The Broad Institute Genome Sequencing Center for Infectious Disease"/>
            <person name="Wu L."/>
            <person name="Ma J."/>
        </authorList>
    </citation>
    <scope>NUCLEOTIDE SEQUENCE [LARGE SCALE GENOMIC DNA]</scope>
    <source>
        <strain evidence="4">KCTC 22228</strain>
    </source>
</reference>
<proteinExistence type="predicted"/>
<dbReference type="Proteomes" id="UP000653056">
    <property type="component" value="Unassembled WGS sequence"/>
</dbReference>
<dbReference type="RefSeq" id="WP_189467927.1">
    <property type="nucleotide sequence ID" value="NZ_BMXS01000006.1"/>
</dbReference>
<feature type="domain" description="NADP-dependent oxidoreductase" evidence="2">
    <location>
        <begin position="15"/>
        <end position="321"/>
    </location>
</feature>
<organism evidence="3 4">
    <name type="scientific">Litchfieldella qijiaojingensis</name>
    <dbReference type="NCBI Taxonomy" id="980347"/>
    <lineage>
        <taxon>Bacteria</taxon>
        <taxon>Pseudomonadati</taxon>
        <taxon>Pseudomonadota</taxon>
        <taxon>Gammaproteobacteria</taxon>
        <taxon>Oceanospirillales</taxon>
        <taxon>Halomonadaceae</taxon>
        <taxon>Litchfieldella</taxon>
    </lineage>
</organism>
<dbReference type="EMBL" id="BMXS01000006">
    <property type="protein sequence ID" value="GGX89278.1"/>
    <property type="molecule type" value="Genomic_DNA"/>
</dbReference>
<dbReference type="InterPro" id="IPR050523">
    <property type="entry name" value="AKR_Detox_Biosynth"/>
</dbReference>
<dbReference type="InterPro" id="IPR023210">
    <property type="entry name" value="NADP_OxRdtase_dom"/>
</dbReference>
<evidence type="ECO:0000313" key="3">
    <source>
        <dbReference type="EMBL" id="GGX89278.1"/>
    </source>
</evidence>
<dbReference type="CDD" id="cd19091">
    <property type="entry name" value="AKR_PsAKR"/>
    <property type="match status" value="1"/>
</dbReference>
<name>A0ABQ2YMF0_9GAMM</name>
<protein>
    <submittedName>
        <fullName evidence="3">Aldo/keto reductase</fullName>
    </submittedName>
</protein>
<dbReference type="PANTHER" id="PTHR43364:SF4">
    <property type="entry name" value="NAD(P)-LINKED OXIDOREDUCTASE SUPERFAMILY PROTEIN"/>
    <property type="match status" value="1"/>
</dbReference>
<comment type="caution">
    <text evidence="3">The sequence shown here is derived from an EMBL/GenBank/DDBJ whole genome shotgun (WGS) entry which is preliminary data.</text>
</comment>
<dbReference type="SUPFAM" id="SSF51430">
    <property type="entry name" value="NAD(P)-linked oxidoreductase"/>
    <property type="match status" value="1"/>
</dbReference>
<gene>
    <name evidence="3" type="ORF">GCM10007160_15800</name>
</gene>